<evidence type="ECO:0000256" key="1">
    <source>
        <dbReference type="SAM" id="MobiDB-lite"/>
    </source>
</evidence>
<comment type="caution">
    <text evidence="3">The sequence shown here is derived from an EMBL/GenBank/DDBJ whole genome shotgun (WGS) entry which is preliminary data.</text>
</comment>
<dbReference type="AlphaFoldDB" id="A0A3R7MIH2"/>
<protein>
    <submittedName>
        <fullName evidence="3">Uncharacterized protein</fullName>
    </submittedName>
</protein>
<feature type="transmembrane region" description="Helical" evidence="2">
    <location>
        <begin position="137"/>
        <end position="157"/>
    </location>
</feature>
<evidence type="ECO:0000313" key="3">
    <source>
        <dbReference type="EMBL" id="ROT77414.1"/>
    </source>
</evidence>
<dbReference type="Proteomes" id="UP000283509">
    <property type="component" value="Unassembled WGS sequence"/>
</dbReference>
<keyword evidence="2" id="KW-1133">Transmembrane helix</keyword>
<gene>
    <name evidence="3" type="ORF">C7M84_003939</name>
</gene>
<feature type="transmembrane region" description="Helical" evidence="2">
    <location>
        <begin position="169"/>
        <end position="188"/>
    </location>
</feature>
<feature type="transmembrane region" description="Helical" evidence="2">
    <location>
        <begin position="251"/>
        <end position="279"/>
    </location>
</feature>
<proteinExistence type="predicted"/>
<reference evidence="3 4" key="1">
    <citation type="submission" date="2018-04" db="EMBL/GenBank/DDBJ databases">
        <authorList>
            <person name="Zhang X."/>
            <person name="Yuan J."/>
            <person name="Li F."/>
            <person name="Xiang J."/>
        </authorList>
    </citation>
    <scope>NUCLEOTIDE SEQUENCE [LARGE SCALE GENOMIC DNA]</scope>
    <source>
        <tissue evidence="3">Muscle</tissue>
    </source>
</reference>
<dbReference type="EMBL" id="QCYY01001527">
    <property type="protein sequence ID" value="ROT77414.1"/>
    <property type="molecule type" value="Genomic_DNA"/>
</dbReference>
<feature type="transmembrane region" description="Helical" evidence="2">
    <location>
        <begin position="217"/>
        <end position="239"/>
    </location>
</feature>
<feature type="transmembrane region" description="Helical" evidence="2">
    <location>
        <begin position="430"/>
        <end position="449"/>
    </location>
</feature>
<evidence type="ECO:0000256" key="2">
    <source>
        <dbReference type="SAM" id="Phobius"/>
    </source>
</evidence>
<name>A0A3R7MIH2_PENVA</name>
<organism evidence="3 4">
    <name type="scientific">Penaeus vannamei</name>
    <name type="common">Whiteleg shrimp</name>
    <name type="synonym">Litopenaeus vannamei</name>
    <dbReference type="NCBI Taxonomy" id="6689"/>
    <lineage>
        <taxon>Eukaryota</taxon>
        <taxon>Metazoa</taxon>
        <taxon>Ecdysozoa</taxon>
        <taxon>Arthropoda</taxon>
        <taxon>Crustacea</taxon>
        <taxon>Multicrustacea</taxon>
        <taxon>Malacostraca</taxon>
        <taxon>Eumalacostraca</taxon>
        <taxon>Eucarida</taxon>
        <taxon>Decapoda</taxon>
        <taxon>Dendrobranchiata</taxon>
        <taxon>Penaeoidea</taxon>
        <taxon>Penaeidae</taxon>
        <taxon>Penaeus</taxon>
    </lineage>
</organism>
<keyword evidence="4" id="KW-1185">Reference proteome</keyword>
<accession>A0A3R7MIH2</accession>
<sequence length="625" mass="71092">MLLQHDLWCSHCLTISLYDTPKWLTVASFSLRSSFHCLPFPPKFRPNFAQPNGMRGGSCGVAGERSHGAWPRGGRTTPRRGRRGSREAAPPEGARREEEALILTEASKAVFRVAACLGLYVVAREGENCYRISKLKIIPAAISFVAALSSLLHAILLMFFTEMTYDQEILFLPLFSGSCFCFYIYILWMRKSHWIMDYMTQLEVHAIKIPKRENMPFVIAGVFIYSASYAAAAAVALPVPSFISSGSLRYLLFIPVFFTAFIPSFADIWVFSFLHPLVVALQGLTRRARDVKVWTKEVSASVMKEWLLLHRLLEIYNERPIPYFLGREYISFPESLFPFSLTESYPFPFMPASFPGSPTRIHPTSLFPFMEANFPVLFPKWKNSSNECMLTFWELSHMTPTGCPAWCSPLQGLWVSLFWEVFSYMIHVRFLVFIVQALTISFALAALRWQSKCLAYLPLLLVSLLERDNVVAAVRERLCRPPSHSAKEDAETTLKILHNTAVRITTEGDEESEAEEEHKTTSGRCSVFTTSFPTWRLDLLLLRSGGEAYDLPEVTCALPSRPASRSRLLPFSLCTRKYMRCLGVVVTYLVILLQLRPQNQKGAEDEEDLGIVQCFDSIKPFHRRI</sequence>
<keyword evidence="2" id="KW-0472">Membrane</keyword>
<reference evidence="3 4" key="2">
    <citation type="submission" date="2019-01" db="EMBL/GenBank/DDBJ databases">
        <title>The decoding of complex shrimp genome reveals the adaptation for benthos swimmer, frequently molting mechanism and breeding impact on genome.</title>
        <authorList>
            <person name="Sun Y."/>
            <person name="Gao Y."/>
            <person name="Yu Y."/>
        </authorList>
    </citation>
    <scope>NUCLEOTIDE SEQUENCE [LARGE SCALE GENOMIC DNA]</scope>
    <source>
        <tissue evidence="3">Muscle</tissue>
    </source>
</reference>
<evidence type="ECO:0000313" key="4">
    <source>
        <dbReference type="Proteomes" id="UP000283509"/>
    </source>
</evidence>
<feature type="region of interest" description="Disordered" evidence="1">
    <location>
        <begin position="63"/>
        <end position="95"/>
    </location>
</feature>
<keyword evidence="2" id="KW-0812">Transmembrane</keyword>